<organism evidence="2 3">
    <name type="scientific">Marinactinospora thermotolerans DSM 45154</name>
    <dbReference type="NCBI Taxonomy" id="1122192"/>
    <lineage>
        <taxon>Bacteria</taxon>
        <taxon>Bacillati</taxon>
        <taxon>Actinomycetota</taxon>
        <taxon>Actinomycetes</taxon>
        <taxon>Streptosporangiales</taxon>
        <taxon>Nocardiopsidaceae</taxon>
        <taxon>Marinactinospora</taxon>
    </lineage>
</organism>
<accession>A0A1T4SEM1</accession>
<protein>
    <submittedName>
        <fullName evidence="2">Uncharacterized protein</fullName>
    </submittedName>
</protein>
<dbReference type="Proteomes" id="UP000190637">
    <property type="component" value="Unassembled WGS sequence"/>
</dbReference>
<gene>
    <name evidence="2" type="ORF">SAMN02745673_03469</name>
</gene>
<dbReference type="EMBL" id="FUWS01000009">
    <property type="protein sequence ID" value="SKA26770.1"/>
    <property type="molecule type" value="Genomic_DNA"/>
</dbReference>
<sequence>MTMPRLHASGAAPGHPPGRRTPVRRSRRGDVFRRRARPVRGRTRERPSFRFRVPRRIAVYETEPTSPESHDEAARALQTALDRRDNGGPLRA</sequence>
<evidence type="ECO:0000313" key="3">
    <source>
        <dbReference type="Proteomes" id="UP000190637"/>
    </source>
</evidence>
<feature type="region of interest" description="Disordered" evidence="1">
    <location>
        <begin position="1"/>
        <end position="92"/>
    </location>
</feature>
<feature type="compositionally biased region" description="Basic residues" evidence="1">
    <location>
        <begin position="17"/>
        <end position="27"/>
    </location>
</feature>
<proteinExistence type="predicted"/>
<dbReference type="AlphaFoldDB" id="A0A1T4SEM1"/>
<reference evidence="2 3" key="1">
    <citation type="submission" date="2017-02" db="EMBL/GenBank/DDBJ databases">
        <authorList>
            <person name="Peterson S.W."/>
        </authorList>
    </citation>
    <scope>NUCLEOTIDE SEQUENCE [LARGE SCALE GENOMIC DNA]</scope>
    <source>
        <strain evidence="2 3">DSM 45154</strain>
    </source>
</reference>
<evidence type="ECO:0000256" key="1">
    <source>
        <dbReference type="SAM" id="MobiDB-lite"/>
    </source>
</evidence>
<evidence type="ECO:0000313" key="2">
    <source>
        <dbReference type="EMBL" id="SKA26770.1"/>
    </source>
</evidence>
<dbReference type="STRING" id="1122192.SAMN02745673_03469"/>
<keyword evidence="3" id="KW-1185">Reference proteome</keyword>
<name>A0A1T4SEM1_9ACTN</name>